<feature type="transmembrane region" description="Helical" evidence="1">
    <location>
        <begin position="230"/>
        <end position="251"/>
    </location>
</feature>
<feature type="transmembrane region" description="Helical" evidence="1">
    <location>
        <begin position="38"/>
        <end position="57"/>
    </location>
</feature>
<feature type="transmembrane region" description="Helical" evidence="1">
    <location>
        <begin position="279"/>
        <end position="303"/>
    </location>
</feature>
<keyword evidence="1" id="KW-0812">Transmembrane</keyword>
<comment type="caution">
    <text evidence="2">The sequence shown here is derived from an EMBL/GenBank/DDBJ whole genome shotgun (WGS) entry which is preliminary data.</text>
</comment>
<evidence type="ECO:0000313" key="3">
    <source>
        <dbReference type="Proteomes" id="UP001501126"/>
    </source>
</evidence>
<dbReference type="RefSeq" id="WP_343790254.1">
    <property type="nucleotide sequence ID" value="NZ_BAAAFH010000022.1"/>
</dbReference>
<protein>
    <submittedName>
        <fullName evidence="2">Divalent metal cation transporter</fullName>
    </submittedName>
</protein>
<feature type="transmembrane region" description="Helical" evidence="1">
    <location>
        <begin position="324"/>
        <end position="344"/>
    </location>
</feature>
<evidence type="ECO:0000313" key="2">
    <source>
        <dbReference type="EMBL" id="GAA0876756.1"/>
    </source>
</evidence>
<keyword evidence="1" id="KW-0472">Membrane</keyword>
<sequence>MNTNWKKVLGPGILFASTAIGVSHLVQSTQAGAQFGLSLLWAILLANILKFPFFEYGSRYASVKGASILKGYYELHKIWLYLYLLITFVSMFFVTAGVGVITYGFMEHLFSLNEITGINHFTLYLLFALSTAILWFGRFSTLDSLIKILAVILFITTVTVFITVCVGGPKGSDQLFPEWNQDMTAFLLPLMGWMPTALDLSAWNSIWTVERIHYSGYKPTLKETLREFNFGYWASATLAIFFMITGAFLIYGTGQKMPSKPAEVSEFVVSIYTRTAGEWIRYIISSASFSIMFSTFITVLDGYSRSISYSLSLLSTRELRPNQMYRPTLILLSIGGLLLLLSFLNAPNGLKGILNISTILSFLIAPVIAILNFRIVQKDILGSANAPGLFLRIVSYAGIIYLLAFSVYYLYGLLKGG</sequence>
<feature type="transmembrane region" description="Helical" evidence="1">
    <location>
        <begin position="389"/>
        <end position="411"/>
    </location>
</feature>
<feature type="transmembrane region" description="Helical" evidence="1">
    <location>
        <begin position="148"/>
        <end position="170"/>
    </location>
</feature>
<evidence type="ECO:0000256" key="1">
    <source>
        <dbReference type="SAM" id="Phobius"/>
    </source>
</evidence>
<accession>A0ABN1MUL6</accession>
<keyword evidence="1" id="KW-1133">Transmembrane helix</keyword>
<gene>
    <name evidence="2" type="ORF">GCM10009118_31660</name>
</gene>
<name>A0ABN1MUL6_9FLAO</name>
<proteinExistence type="predicted"/>
<feature type="transmembrane region" description="Helical" evidence="1">
    <location>
        <begin position="356"/>
        <end position="377"/>
    </location>
</feature>
<dbReference type="EMBL" id="BAAAFH010000022">
    <property type="protein sequence ID" value="GAA0876756.1"/>
    <property type="molecule type" value="Genomic_DNA"/>
</dbReference>
<dbReference type="Proteomes" id="UP001501126">
    <property type="component" value="Unassembled WGS sequence"/>
</dbReference>
<feature type="transmembrane region" description="Helical" evidence="1">
    <location>
        <begin position="118"/>
        <end position="136"/>
    </location>
</feature>
<organism evidence="2 3">
    <name type="scientific">Wandonia haliotis</name>
    <dbReference type="NCBI Taxonomy" id="574963"/>
    <lineage>
        <taxon>Bacteria</taxon>
        <taxon>Pseudomonadati</taxon>
        <taxon>Bacteroidota</taxon>
        <taxon>Flavobacteriia</taxon>
        <taxon>Flavobacteriales</taxon>
        <taxon>Crocinitomicaceae</taxon>
        <taxon>Wandonia</taxon>
    </lineage>
</organism>
<keyword evidence="3" id="KW-1185">Reference proteome</keyword>
<feature type="transmembrane region" description="Helical" evidence="1">
    <location>
        <begin position="78"/>
        <end position="106"/>
    </location>
</feature>
<reference evidence="2 3" key="1">
    <citation type="journal article" date="2019" name="Int. J. Syst. Evol. Microbiol.">
        <title>The Global Catalogue of Microorganisms (GCM) 10K type strain sequencing project: providing services to taxonomists for standard genome sequencing and annotation.</title>
        <authorList>
            <consortium name="The Broad Institute Genomics Platform"/>
            <consortium name="The Broad Institute Genome Sequencing Center for Infectious Disease"/>
            <person name="Wu L."/>
            <person name="Ma J."/>
        </authorList>
    </citation>
    <scope>NUCLEOTIDE SEQUENCE [LARGE SCALE GENOMIC DNA]</scope>
    <source>
        <strain evidence="2 3">JCM 16083</strain>
    </source>
</reference>